<evidence type="ECO:0000313" key="4">
    <source>
        <dbReference type="Proteomes" id="UP000078546"/>
    </source>
</evidence>
<keyword evidence="1" id="KW-1133">Transmembrane helix</keyword>
<accession>A0A1A8W4N6</accession>
<evidence type="ECO:0000313" key="3">
    <source>
        <dbReference type="EMBL" id="SBS97877.1"/>
    </source>
</evidence>
<name>A0A1A8W4N6_PLAOA</name>
<dbReference type="AlphaFoldDB" id="A0A1A8W4N6"/>
<dbReference type="EMBL" id="FLQU01000603">
    <property type="protein sequence ID" value="SBS87897.1"/>
    <property type="molecule type" value="Genomic_DNA"/>
</dbReference>
<reference evidence="2" key="1">
    <citation type="submission" date="2016-05" db="EMBL/GenBank/DDBJ databases">
        <authorList>
            <person name="Lavstsen T."/>
            <person name="Jespersen J.S."/>
        </authorList>
    </citation>
    <scope>NUCLEOTIDE SEQUENCE [LARGE SCALE GENOMIC DNA]</scope>
</reference>
<sequence>MTSDKHSNNFFSEFNVYNKKNTKKVVYRYFQNRTQKQTKYITLSLLAFSGLFLYITNKAYDRNIFYLNNQVYKKLDKNYDASSPVTFSKMKNMFLIYVNKGGNIFKSNMEYVLRECIPLKVDITIAYTPVFEQLEAQNRAFAKIFVKAKRKNLELDAKPLVSQLIKINDKES</sequence>
<dbReference type="EMBL" id="FLQV01000763">
    <property type="protein sequence ID" value="SBS97877.1"/>
    <property type="molecule type" value="Genomic_DNA"/>
</dbReference>
<evidence type="ECO:0000313" key="5">
    <source>
        <dbReference type="Proteomes" id="UP000078560"/>
    </source>
</evidence>
<dbReference type="VEuPathDB" id="PlasmoDB:PocGH01_14011600"/>
<evidence type="ECO:0000256" key="1">
    <source>
        <dbReference type="SAM" id="Phobius"/>
    </source>
</evidence>
<evidence type="ECO:0008006" key="6">
    <source>
        <dbReference type="Google" id="ProtNLM"/>
    </source>
</evidence>
<proteinExistence type="predicted"/>
<reference evidence="4 5" key="2">
    <citation type="submission" date="2016-05" db="EMBL/GenBank/DDBJ databases">
        <authorList>
            <person name="Naeem Raeece"/>
        </authorList>
    </citation>
    <scope>NUCLEOTIDE SEQUENCE [LARGE SCALE GENOMIC DNA]</scope>
</reference>
<keyword evidence="1" id="KW-0472">Membrane</keyword>
<feature type="transmembrane region" description="Helical" evidence="1">
    <location>
        <begin position="38"/>
        <end position="55"/>
    </location>
</feature>
<protein>
    <recommendedName>
        <fullName evidence="6">Transmembrane protein</fullName>
    </recommendedName>
</protein>
<evidence type="ECO:0000313" key="2">
    <source>
        <dbReference type="EMBL" id="SBS87897.1"/>
    </source>
</evidence>
<keyword evidence="1" id="KW-0812">Transmembrane</keyword>
<organism evidence="2 5">
    <name type="scientific">Plasmodium ovale curtisi</name>
    <dbReference type="NCBI Taxonomy" id="864141"/>
    <lineage>
        <taxon>Eukaryota</taxon>
        <taxon>Sar</taxon>
        <taxon>Alveolata</taxon>
        <taxon>Apicomplexa</taxon>
        <taxon>Aconoidasida</taxon>
        <taxon>Haemosporida</taxon>
        <taxon>Plasmodiidae</taxon>
        <taxon>Plasmodium</taxon>
        <taxon>Plasmodium (Plasmodium)</taxon>
    </lineage>
</organism>
<dbReference type="Proteomes" id="UP000078560">
    <property type="component" value="Unassembled WGS sequence"/>
</dbReference>
<gene>
    <name evidence="3" type="ORF">POVCU1_041720</name>
    <name evidence="2" type="ORF">POVCU2_0045110</name>
</gene>
<dbReference type="Proteomes" id="UP000078546">
    <property type="component" value="Unassembled WGS sequence"/>
</dbReference>